<accession>A0ABD3AQ32</accession>
<comment type="caution">
    <text evidence="1">The sequence shown here is derived from an EMBL/GenBank/DDBJ whole genome shotgun (WGS) entry which is preliminary data.</text>
</comment>
<organism evidence="1 2">
    <name type="scientific">Cinchona calisaya</name>
    <dbReference type="NCBI Taxonomy" id="153742"/>
    <lineage>
        <taxon>Eukaryota</taxon>
        <taxon>Viridiplantae</taxon>
        <taxon>Streptophyta</taxon>
        <taxon>Embryophyta</taxon>
        <taxon>Tracheophyta</taxon>
        <taxon>Spermatophyta</taxon>
        <taxon>Magnoliopsida</taxon>
        <taxon>eudicotyledons</taxon>
        <taxon>Gunneridae</taxon>
        <taxon>Pentapetalae</taxon>
        <taxon>asterids</taxon>
        <taxon>lamiids</taxon>
        <taxon>Gentianales</taxon>
        <taxon>Rubiaceae</taxon>
        <taxon>Cinchonoideae</taxon>
        <taxon>Cinchoneae</taxon>
        <taxon>Cinchona</taxon>
    </lineage>
</organism>
<gene>
    <name evidence="1" type="ORF">ACH5RR_006838</name>
</gene>
<dbReference type="Proteomes" id="UP001630127">
    <property type="component" value="Unassembled WGS sequence"/>
</dbReference>
<evidence type="ECO:0000313" key="1">
    <source>
        <dbReference type="EMBL" id="KAL3533317.1"/>
    </source>
</evidence>
<evidence type="ECO:0000313" key="2">
    <source>
        <dbReference type="Proteomes" id="UP001630127"/>
    </source>
</evidence>
<dbReference type="EMBL" id="JBJUIK010000003">
    <property type="protein sequence ID" value="KAL3533317.1"/>
    <property type="molecule type" value="Genomic_DNA"/>
</dbReference>
<keyword evidence="2" id="KW-1185">Reference proteome</keyword>
<protein>
    <submittedName>
        <fullName evidence="1">Uncharacterized protein</fullName>
    </submittedName>
</protein>
<dbReference type="AlphaFoldDB" id="A0ABD3AQ32"/>
<sequence length="92" mass="9761">MAGSSGLSLTEKAQIPTAIVSAISAEEEQATQAPAAQITAMEMNGIHTVDVPAATDCTNVLEQQKLVVETKKSLAVQTVPMQPEVEMERHDN</sequence>
<proteinExistence type="predicted"/>
<reference evidence="1 2" key="1">
    <citation type="submission" date="2024-11" db="EMBL/GenBank/DDBJ databases">
        <title>A near-complete genome assembly of Cinchona calisaya.</title>
        <authorList>
            <person name="Lian D.C."/>
            <person name="Zhao X.W."/>
            <person name="Wei L."/>
        </authorList>
    </citation>
    <scope>NUCLEOTIDE SEQUENCE [LARGE SCALE GENOMIC DNA]</scope>
    <source>
        <tissue evidence="1">Nenye</tissue>
    </source>
</reference>
<name>A0ABD3AQ32_9GENT</name>